<keyword evidence="1 2" id="KW-0560">Oxidoreductase</keyword>
<dbReference type="EMBL" id="CP036291">
    <property type="protein sequence ID" value="QDU86933.1"/>
    <property type="molecule type" value="Genomic_DNA"/>
</dbReference>
<organism evidence="2 3">
    <name type="scientific">Pirellulimonas nuda</name>
    <dbReference type="NCBI Taxonomy" id="2528009"/>
    <lineage>
        <taxon>Bacteria</taxon>
        <taxon>Pseudomonadati</taxon>
        <taxon>Planctomycetota</taxon>
        <taxon>Planctomycetia</taxon>
        <taxon>Pirellulales</taxon>
        <taxon>Lacipirellulaceae</taxon>
        <taxon>Pirellulimonas</taxon>
    </lineage>
</organism>
<dbReference type="SUPFAM" id="SSF51735">
    <property type="entry name" value="NAD(P)-binding Rossmann-fold domains"/>
    <property type="match status" value="1"/>
</dbReference>
<dbReference type="EC" id="1.1.1.25" evidence="2"/>
<dbReference type="Gene3D" id="3.40.50.720">
    <property type="entry name" value="NAD(P)-binding Rossmann-like Domain"/>
    <property type="match status" value="1"/>
</dbReference>
<dbReference type="GO" id="GO:0004764">
    <property type="term" value="F:shikimate 3-dehydrogenase (NADP+) activity"/>
    <property type="evidence" value="ECO:0007669"/>
    <property type="project" value="UniProtKB-EC"/>
</dbReference>
<dbReference type="PANTHER" id="PTHR21089:SF1">
    <property type="entry name" value="BIFUNCTIONAL 3-DEHYDROQUINATE DEHYDRATASE_SHIKIMATE DEHYDROGENASE, CHLOROPLASTIC"/>
    <property type="match status" value="1"/>
</dbReference>
<dbReference type="InterPro" id="IPR022893">
    <property type="entry name" value="Shikimate_DH_fam"/>
</dbReference>
<reference evidence="2 3" key="1">
    <citation type="submission" date="2019-02" db="EMBL/GenBank/DDBJ databases">
        <title>Deep-cultivation of Planctomycetes and their phenomic and genomic characterization uncovers novel biology.</title>
        <authorList>
            <person name="Wiegand S."/>
            <person name="Jogler M."/>
            <person name="Boedeker C."/>
            <person name="Pinto D."/>
            <person name="Vollmers J."/>
            <person name="Rivas-Marin E."/>
            <person name="Kohn T."/>
            <person name="Peeters S.H."/>
            <person name="Heuer A."/>
            <person name="Rast P."/>
            <person name="Oberbeckmann S."/>
            <person name="Bunk B."/>
            <person name="Jeske O."/>
            <person name="Meyerdierks A."/>
            <person name="Storesund J.E."/>
            <person name="Kallscheuer N."/>
            <person name="Luecker S."/>
            <person name="Lage O.M."/>
            <person name="Pohl T."/>
            <person name="Merkel B.J."/>
            <person name="Hornburger P."/>
            <person name="Mueller R.-W."/>
            <person name="Bruemmer F."/>
            <person name="Labrenz M."/>
            <person name="Spormann A.M."/>
            <person name="Op den Camp H."/>
            <person name="Overmann J."/>
            <person name="Amann R."/>
            <person name="Jetten M.S.M."/>
            <person name="Mascher T."/>
            <person name="Medema M.H."/>
            <person name="Devos D.P."/>
            <person name="Kaster A.-K."/>
            <person name="Ovreas L."/>
            <person name="Rohde M."/>
            <person name="Galperin M.Y."/>
            <person name="Jogler C."/>
        </authorList>
    </citation>
    <scope>NUCLEOTIDE SEQUENCE [LARGE SCALE GENOMIC DNA]</scope>
    <source>
        <strain evidence="2 3">Pla175</strain>
    </source>
</reference>
<gene>
    <name evidence="2" type="primary">aroE_1</name>
    <name evidence="2" type="ORF">Pla175_02870</name>
</gene>
<evidence type="ECO:0000256" key="1">
    <source>
        <dbReference type="ARBA" id="ARBA00023002"/>
    </source>
</evidence>
<name>A0A518D633_9BACT</name>
<dbReference type="AlphaFoldDB" id="A0A518D633"/>
<dbReference type="InterPro" id="IPR046346">
    <property type="entry name" value="Aminoacid_DH-like_N_sf"/>
</dbReference>
<protein>
    <submittedName>
        <fullName evidence="2">Shikimate dehydrogenase</fullName>
        <ecNumber evidence="2">1.1.1.25</ecNumber>
    </submittedName>
</protein>
<dbReference type="InterPro" id="IPR036291">
    <property type="entry name" value="NAD(P)-bd_dom_sf"/>
</dbReference>
<dbReference type="GO" id="GO:0019632">
    <property type="term" value="P:shikimate metabolic process"/>
    <property type="evidence" value="ECO:0007669"/>
    <property type="project" value="TreeGrafter"/>
</dbReference>
<sequence length="264" mass="27427">MIERAFESAELDWRFLSFECGPNRLDEALRGAAALGFRGVKLAEAFRGAAAAMIEAIPGALLSDAARFSGSVGCLAERDGVLVGEDFEGQAVLRAALAHGPIDGRRAVLLGAGRAARSIGLALAQQGALLLVAEPDIEPAERLAEDLRGAVPNAQIEAGGYDEGDELALDPTTAVVVRPAEISEKTVSPAWIDFATLRPGMVVIDATLESVRTGLLRESAARGAVGVEGVTLLALETAMTLEAWTGVKVDPAVLADAAEEFLGL</sequence>
<dbReference type="SUPFAM" id="SSF53223">
    <property type="entry name" value="Aminoacid dehydrogenase-like, N-terminal domain"/>
    <property type="match status" value="1"/>
</dbReference>
<dbReference type="GO" id="GO:0009423">
    <property type="term" value="P:chorismate biosynthetic process"/>
    <property type="evidence" value="ECO:0007669"/>
    <property type="project" value="TreeGrafter"/>
</dbReference>
<accession>A0A518D633</accession>
<dbReference type="Proteomes" id="UP000317429">
    <property type="component" value="Chromosome"/>
</dbReference>
<dbReference type="KEGG" id="pnd:Pla175_02870"/>
<evidence type="ECO:0000313" key="2">
    <source>
        <dbReference type="EMBL" id="QDU86933.1"/>
    </source>
</evidence>
<dbReference type="Gene3D" id="3.40.50.10860">
    <property type="entry name" value="Leucine Dehydrogenase, chain A, domain 1"/>
    <property type="match status" value="1"/>
</dbReference>
<evidence type="ECO:0000313" key="3">
    <source>
        <dbReference type="Proteomes" id="UP000317429"/>
    </source>
</evidence>
<proteinExistence type="predicted"/>
<keyword evidence="3" id="KW-1185">Reference proteome</keyword>
<dbReference type="PANTHER" id="PTHR21089">
    <property type="entry name" value="SHIKIMATE DEHYDROGENASE"/>
    <property type="match status" value="1"/>
</dbReference>